<evidence type="ECO:0000256" key="2">
    <source>
        <dbReference type="ARBA" id="ARBA00023125"/>
    </source>
</evidence>
<evidence type="ECO:0000256" key="1">
    <source>
        <dbReference type="ARBA" id="ARBA00023015"/>
    </source>
</evidence>
<name>A0ABR7NUK3_9FIRM</name>
<feature type="domain" description="HTH marR-type" evidence="4">
    <location>
        <begin position="1"/>
        <end position="136"/>
    </location>
</feature>
<dbReference type="RefSeq" id="WP_158357220.1">
    <property type="nucleotide sequence ID" value="NZ_JACRTJ010000018.1"/>
</dbReference>
<dbReference type="PROSITE" id="PS50995">
    <property type="entry name" value="HTH_MARR_2"/>
    <property type="match status" value="1"/>
</dbReference>
<comment type="caution">
    <text evidence="5">The sequence shown here is derived from an EMBL/GenBank/DDBJ whole genome shotgun (WGS) entry which is preliminary data.</text>
</comment>
<dbReference type="Gene3D" id="1.10.10.10">
    <property type="entry name" value="Winged helix-like DNA-binding domain superfamily/Winged helix DNA-binding domain"/>
    <property type="match status" value="1"/>
</dbReference>
<keyword evidence="3" id="KW-0804">Transcription</keyword>
<dbReference type="CDD" id="cd00090">
    <property type="entry name" value="HTH_ARSR"/>
    <property type="match status" value="1"/>
</dbReference>
<dbReference type="InterPro" id="IPR036390">
    <property type="entry name" value="WH_DNA-bd_sf"/>
</dbReference>
<evidence type="ECO:0000313" key="5">
    <source>
        <dbReference type="EMBL" id="MBC8599261.1"/>
    </source>
</evidence>
<dbReference type="EMBL" id="JACRTJ010000018">
    <property type="protein sequence ID" value="MBC8599261.1"/>
    <property type="molecule type" value="Genomic_DNA"/>
</dbReference>
<dbReference type="SMART" id="SM00347">
    <property type="entry name" value="HTH_MARR"/>
    <property type="match status" value="1"/>
</dbReference>
<dbReference type="Proteomes" id="UP000647491">
    <property type="component" value="Unassembled WGS sequence"/>
</dbReference>
<gene>
    <name evidence="5" type="ORF">H8708_08485</name>
</gene>
<dbReference type="SUPFAM" id="SSF46785">
    <property type="entry name" value="Winged helix' DNA-binding domain"/>
    <property type="match status" value="1"/>
</dbReference>
<dbReference type="InterPro" id="IPR011991">
    <property type="entry name" value="ArsR-like_HTH"/>
</dbReference>
<dbReference type="InterPro" id="IPR036388">
    <property type="entry name" value="WH-like_DNA-bd_sf"/>
</dbReference>
<protein>
    <submittedName>
        <fullName evidence="5">MarR family transcriptional regulator</fullName>
    </submittedName>
</protein>
<evidence type="ECO:0000259" key="4">
    <source>
        <dbReference type="PROSITE" id="PS50995"/>
    </source>
</evidence>
<keyword evidence="2" id="KW-0238">DNA-binding</keyword>
<proteinExistence type="predicted"/>
<keyword evidence="6" id="KW-1185">Reference proteome</keyword>
<organism evidence="5 6">
    <name type="scientific">Enterocloster hominis</name>
    <name type="common">ex Liu et al. 2021</name>
    <dbReference type="NCBI Taxonomy" id="2763663"/>
    <lineage>
        <taxon>Bacteria</taxon>
        <taxon>Bacillati</taxon>
        <taxon>Bacillota</taxon>
        <taxon>Clostridia</taxon>
        <taxon>Lachnospirales</taxon>
        <taxon>Lachnospiraceae</taxon>
        <taxon>Enterocloster</taxon>
    </lineage>
</organism>
<accession>A0ABR7NUK3</accession>
<evidence type="ECO:0000313" key="6">
    <source>
        <dbReference type="Proteomes" id="UP000647491"/>
    </source>
</evidence>
<sequence length="147" mass="16664">MKPCVSEQLQYYNLLTSEIDEAYHNASLKLGLSDSAMMILYALCSRENPCPLLEIAKLTGISRQTIHSAIKKLEAQGILTLESPGGRRKLVRLTEEGMELAEKTAGRLIKIENEIFDSWTGEELEQYIRLTGRYLEQFREKTGRLGV</sequence>
<keyword evidence="1" id="KW-0805">Transcription regulation</keyword>
<dbReference type="PANTHER" id="PTHR42756">
    <property type="entry name" value="TRANSCRIPTIONAL REGULATOR, MARR"/>
    <property type="match status" value="1"/>
</dbReference>
<dbReference type="Pfam" id="PF12802">
    <property type="entry name" value="MarR_2"/>
    <property type="match status" value="1"/>
</dbReference>
<dbReference type="PANTHER" id="PTHR42756:SF1">
    <property type="entry name" value="TRANSCRIPTIONAL REPRESSOR OF EMRAB OPERON"/>
    <property type="match status" value="1"/>
</dbReference>
<dbReference type="InterPro" id="IPR000835">
    <property type="entry name" value="HTH_MarR-typ"/>
</dbReference>
<evidence type="ECO:0000256" key="3">
    <source>
        <dbReference type="ARBA" id="ARBA00023163"/>
    </source>
</evidence>
<reference evidence="5 6" key="1">
    <citation type="submission" date="2020-08" db="EMBL/GenBank/DDBJ databases">
        <title>Genome public.</title>
        <authorList>
            <person name="Liu C."/>
            <person name="Sun Q."/>
        </authorList>
    </citation>
    <scope>NUCLEOTIDE SEQUENCE [LARGE SCALE GENOMIC DNA]</scope>
    <source>
        <strain evidence="5 6">BX10</strain>
    </source>
</reference>